<comment type="caution">
    <text evidence="1">The sequence shown here is derived from an EMBL/GenBank/DDBJ whole genome shotgun (WGS) entry which is preliminary data.</text>
</comment>
<organism evidence="1 2">
    <name type="scientific">Salix koriyanagi</name>
    <dbReference type="NCBI Taxonomy" id="2511006"/>
    <lineage>
        <taxon>Eukaryota</taxon>
        <taxon>Viridiplantae</taxon>
        <taxon>Streptophyta</taxon>
        <taxon>Embryophyta</taxon>
        <taxon>Tracheophyta</taxon>
        <taxon>Spermatophyta</taxon>
        <taxon>Magnoliopsida</taxon>
        <taxon>eudicotyledons</taxon>
        <taxon>Gunneridae</taxon>
        <taxon>Pentapetalae</taxon>
        <taxon>rosids</taxon>
        <taxon>fabids</taxon>
        <taxon>Malpighiales</taxon>
        <taxon>Salicaceae</taxon>
        <taxon>Saliceae</taxon>
        <taxon>Salix</taxon>
    </lineage>
</organism>
<gene>
    <name evidence="1" type="ORF">OIU74_007456</name>
</gene>
<proteinExistence type="predicted"/>
<evidence type="ECO:0000313" key="2">
    <source>
        <dbReference type="Proteomes" id="UP001151752"/>
    </source>
</evidence>
<sequence length="117" mass="13226">MALPAKCVRSSNLIVQRHRPTSRQSSAVISVCISFTKCMFCSCYVPERALPSDLVTGRRDTAEEIDRLPKHKFCRVEDFEQVDGEIQEICGGMMTECGMNIFRIDGRQNVKVQRGVL</sequence>
<dbReference type="Proteomes" id="UP001151752">
    <property type="component" value="Chromosome 14"/>
</dbReference>
<reference evidence="1" key="2">
    <citation type="journal article" date="2023" name="Int. J. Mol. Sci.">
        <title>De Novo Assembly and Annotation of 11 Diverse Shrub Willow (Salix) Genomes Reveals Novel Gene Organization in Sex-Linked Regions.</title>
        <authorList>
            <person name="Hyden B."/>
            <person name="Feng K."/>
            <person name="Yates T.B."/>
            <person name="Jawdy S."/>
            <person name="Cereghino C."/>
            <person name="Smart L.B."/>
            <person name="Muchero W."/>
        </authorList>
    </citation>
    <scope>NUCLEOTIDE SEQUENCE</scope>
    <source>
        <tissue evidence="1">Shoot tip</tissue>
    </source>
</reference>
<name>A0A9Q0U3L6_9ROSI</name>
<protein>
    <submittedName>
        <fullName evidence="1">Uncharacterized protein</fullName>
    </submittedName>
</protein>
<dbReference type="EMBL" id="JAPFFM010000013">
    <property type="protein sequence ID" value="KAJ6722874.1"/>
    <property type="molecule type" value="Genomic_DNA"/>
</dbReference>
<accession>A0A9Q0U3L6</accession>
<evidence type="ECO:0000313" key="1">
    <source>
        <dbReference type="EMBL" id="KAJ6722874.1"/>
    </source>
</evidence>
<keyword evidence="2" id="KW-1185">Reference proteome</keyword>
<dbReference type="AlphaFoldDB" id="A0A9Q0U3L6"/>
<reference evidence="1" key="1">
    <citation type="submission" date="2022-11" db="EMBL/GenBank/DDBJ databases">
        <authorList>
            <person name="Hyden B.L."/>
            <person name="Feng K."/>
            <person name="Yates T."/>
            <person name="Jawdy S."/>
            <person name="Smart L.B."/>
            <person name="Muchero W."/>
        </authorList>
    </citation>
    <scope>NUCLEOTIDE SEQUENCE</scope>
    <source>
        <tissue evidence="1">Shoot tip</tissue>
    </source>
</reference>